<dbReference type="FunFam" id="3.40.50.880:FF:000047">
    <property type="entry name" value="GMP synthase [glutamine-hydrolyzing] subunit A"/>
    <property type="match status" value="1"/>
</dbReference>
<organism evidence="13 14">
    <name type="scientific">Candidatus Magnetobacterium bavaricum</name>
    <dbReference type="NCBI Taxonomy" id="29290"/>
    <lineage>
        <taxon>Bacteria</taxon>
        <taxon>Pseudomonadati</taxon>
        <taxon>Nitrospirota</taxon>
        <taxon>Thermodesulfovibrionia</taxon>
        <taxon>Thermodesulfovibrionales</taxon>
        <taxon>Candidatus Magnetobacteriaceae</taxon>
        <taxon>Candidatus Magnetobacterium</taxon>
    </lineage>
</organism>
<dbReference type="PRINTS" id="PR00097">
    <property type="entry name" value="ANTSNTHASEII"/>
</dbReference>
<dbReference type="PROSITE" id="PS51553">
    <property type="entry name" value="GMPS_ATP_PPASE"/>
    <property type="match status" value="1"/>
</dbReference>
<keyword evidence="14" id="KW-1185">Reference proteome</keyword>
<dbReference type="PATRIC" id="fig|29290.4.peg.4083"/>
<evidence type="ECO:0000256" key="8">
    <source>
        <dbReference type="ARBA" id="ARBA00022840"/>
    </source>
</evidence>
<dbReference type="InterPro" id="IPR001674">
    <property type="entry name" value="GMP_synth_C"/>
</dbReference>
<feature type="binding site" evidence="11">
    <location>
        <begin position="239"/>
        <end position="245"/>
    </location>
    <ligand>
        <name>ATP</name>
        <dbReference type="ChEBI" id="CHEBI:30616"/>
    </ligand>
</feature>
<dbReference type="GO" id="GO:0005524">
    <property type="term" value="F:ATP binding"/>
    <property type="evidence" value="ECO:0007669"/>
    <property type="project" value="UniProtKB-UniRule"/>
</dbReference>
<dbReference type="UniPathway" id="UPA00189">
    <property type="reaction ID" value="UER00296"/>
</dbReference>
<dbReference type="InterPro" id="IPR014729">
    <property type="entry name" value="Rossmann-like_a/b/a_fold"/>
</dbReference>
<evidence type="ECO:0000256" key="4">
    <source>
        <dbReference type="ARBA" id="ARBA00022598"/>
    </source>
</evidence>
<evidence type="ECO:0000256" key="7">
    <source>
        <dbReference type="ARBA" id="ARBA00022755"/>
    </source>
</evidence>
<comment type="caution">
    <text evidence="13">The sequence shown here is derived from an EMBL/GenBank/DDBJ whole genome shotgun (WGS) entry which is preliminary data.</text>
</comment>
<evidence type="ECO:0000259" key="12">
    <source>
        <dbReference type="PROSITE" id="PS51553"/>
    </source>
</evidence>
<feature type="domain" description="GMPS ATP-PPase" evidence="12">
    <location>
        <begin position="212"/>
        <end position="408"/>
    </location>
</feature>
<dbReference type="Gene3D" id="3.30.300.10">
    <property type="match status" value="2"/>
</dbReference>
<evidence type="ECO:0000256" key="1">
    <source>
        <dbReference type="ARBA" id="ARBA00002332"/>
    </source>
</evidence>
<evidence type="ECO:0000256" key="10">
    <source>
        <dbReference type="ARBA" id="ARBA00030464"/>
    </source>
</evidence>
<keyword evidence="5 11" id="KW-0547">Nucleotide-binding</keyword>
<dbReference type="Proteomes" id="UP000033423">
    <property type="component" value="Unassembled WGS sequence"/>
</dbReference>
<dbReference type="Pfam" id="PF00958">
    <property type="entry name" value="GMP_synt_C"/>
    <property type="match status" value="1"/>
</dbReference>
<dbReference type="GO" id="GO:0005829">
    <property type="term" value="C:cytosol"/>
    <property type="evidence" value="ECO:0007669"/>
    <property type="project" value="TreeGrafter"/>
</dbReference>
<dbReference type="InterPro" id="IPR004739">
    <property type="entry name" value="GMP_synth_GATase"/>
</dbReference>
<sequence>MPKKRLPLSNSNETCYRIGVNKIAILNAGGQYCHLIARKIRELGVFTEITDFNAPPDSLRDVSGIVLSGGPESVYMPDSPRVAEGLFDLGVPILGLCYGHQLIAHMLGGKVHSSEGREYGIAGIKILNSDGLFEGLDDTQTVWMSHGDSVDQLPDGFELLASSDTCRVAAMAHPKRDIYGLQFHPEVVHTVRGQDIIRNFVFNICKVTTTDWQPKDQIDTLMKSIRDKAKGRKVIFLVSGGVDSTVAFYLCVRALGKENARGIYIDTGLMRKNETANIINDFKAIGADNIDIVDASHQFIDAIGQECNPERKREIIGRMFIEVEDDLLKKIESADNNWILGQGTIYPDTIESGCSTNASKIKTHHNRVDKILKLIREDKVVEPLTDFYKDEVRMLAGELGLPQHMVMRDPFPGPGLAVRCICCTEYKPVYQGRELAKMLSGYGLNGFIAPAKTVGVQGDSRSYKDIAIVYGDIAVPELEGVARAIVNSISGINRVAYVIKGRGEIRPQQLAIHPAYLTPGRVELLREADDIVRAFTVRHKGQLPCIWQFPVVIFPLGYDDISGRETIVLRPVLSTDGMTARFVQIDRALLDTLATDILHLEGIAMVLYDITNKPPGTIEWE</sequence>
<accession>A0A0F3GRY5</accession>
<dbReference type="InterPro" id="IPR017926">
    <property type="entry name" value="GATASE"/>
</dbReference>
<evidence type="ECO:0000313" key="14">
    <source>
        <dbReference type="Proteomes" id="UP000033423"/>
    </source>
</evidence>
<evidence type="ECO:0000256" key="2">
    <source>
        <dbReference type="ARBA" id="ARBA00005153"/>
    </source>
</evidence>
<evidence type="ECO:0000256" key="5">
    <source>
        <dbReference type="ARBA" id="ARBA00022741"/>
    </source>
</evidence>
<dbReference type="InterPro" id="IPR029062">
    <property type="entry name" value="Class_I_gatase-like"/>
</dbReference>
<dbReference type="NCBIfam" id="NF000848">
    <property type="entry name" value="PRK00074.1"/>
    <property type="match status" value="1"/>
</dbReference>
<dbReference type="SUPFAM" id="SSF54810">
    <property type="entry name" value="GMP synthetase C-terminal dimerisation domain"/>
    <property type="match status" value="2"/>
</dbReference>
<dbReference type="Pfam" id="PF02540">
    <property type="entry name" value="NAD_synthase"/>
    <property type="match status" value="1"/>
</dbReference>
<evidence type="ECO:0000256" key="3">
    <source>
        <dbReference type="ARBA" id="ARBA00012746"/>
    </source>
</evidence>
<keyword evidence="7 11" id="KW-0658">Purine biosynthesis</keyword>
<name>A0A0F3GRY5_9BACT</name>
<evidence type="ECO:0000256" key="6">
    <source>
        <dbReference type="ARBA" id="ARBA00022749"/>
    </source>
</evidence>
<dbReference type="GO" id="GO:0003921">
    <property type="term" value="F:GMP synthase activity"/>
    <property type="evidence" value="ECO:0007669"/>
    <property type="project" value="InterPro"/>
</dbReference>
<keyword evidence="9" id="KW-0315">Glutamine amidotransferase</keyword>
<keyword evidence="4" id="KW-0436">Ligase</keyword>
<dbReference type="PRINTS" id="PR00096">
    <property type="entry name" value="GATASE"/>
</dbReference>
<dbReference type="NCBIfam" id="TIGR00888">
    <property type="entry name" value="guaA_Nterm"/>
    <property type="match status" value="1"/>
</dbReference>
<dbReference type="InterPro" id="IPR025777">
    <property type="entry name" value="GMPS_ATP_PPase_dom"/>
</dbReference>
<dbReference type="SUPFAM" id="SSF52317">
    <property type="entry name" value="Class I glutamine amidotransferase-like"/>
    <property type="match status" value="1"/>
</dbReference>
<dbReference type="AlphaFoldDB" id="A0A0F3GRY5"/>
<protein>
    <recommendedName>
        <fullName evidence="3">GMP synthase (glutamine-hydrolyzing)</fullName>
        <ecNumber evidence="3">6.3.5.2</ecNumber>
    </recommendedName>
    <alternativeName>
        <fullName evidence="10">GMP synthetase</fullName>
    </alternativeName>
</protein>
<comment type="function">
    <text evidence="1">Catalyzes the synthesis of GMP from XMP.</text>
</comment>
<dbReference type="Pfam" id="PF00117">
    <property type="entry name" value="GATase"/>
    <property type="match status" value="1"/>
</dbReference>
<dbReference type="EMBL" id="LACI01001322">
    <property type="protein sequence ID" value="KJU84720.1"/>
    <property type="molecule type" value="Genomic_DNA"/>
</dbReference>
<comment type="pathway">
    <text evidence="2">Purine metabolism; GMP biosynthesis; GMP from XMP (L-Gln route): step 1/1.</text>
</comment>
<dbReference type="PROSITE" id="PS51273">
    <property type="entry name" value="GATASE_TYPE_1"/>
    <property type="match status" value="1"/>
</dbReference>
<dbReference type="InterPro" id="IPR022310">
    <property type="entry name" value="NAD/GMP_synthase"/>
</dbReference>
<reference evidence="13 14" key="1">
    <citation type="submission" date="2015-02" db="EMBL/GenBank/DDBJ databases">
        <title>Single-cell genomics of uncultivated deep-branching MTB reveals a conserved set of magnetosome genes.</title>
        <authorList>
            <person name="Kolinko S."/>
            <person name="Richter M."/>
            <person name="Glockner F.O."/>
            <person name="Brachmann A."/>
            <person name="Schuler D."/>
        </authorList>
    </citation>
    <scope>NUCLEOTIDE SEQUENCE [LARGE SCALE GENOMIC DNA]</scope>
    <source>
        <strain evidence="13">TM-1</strain>
    </source>
</reference>
<keyword evidence="8 11" id="KW-0067">ATP-binding</keyword>
<dbReference type="SUPFAM" id="SSF52402">
    <property type="entry name" value="Adenine nucleotide alpha hydrolases-like"/>
    <property type="match status" value="1"/>
</dbReference>
<evidence type="ECO:0000313" key="13">
    <source>
        <dbReference type="EMBL" id="KJU84720.1"/>
    </source>
</evidence>
<evidence type="ECO:0000256" key="9">
    <source>
        <dbReference type="ARBA" id="ARBA00022962"/>
    </source>
</evidence>
<dbReference type="NCBIfam" id="NF001975">
    <property type="entry name" value="PRK00758.1"/>
    <property type="match status" value="1"/>
</dbReference>
<evidence type="ECO:0000256" key="11">
    <source>
        <dbReference type="PROSITE-ProRule" id="PRU00886"/>
    </source>
</evidence>
<dbReference type="PANTHER" id="PTHR11922:SF2">
    <property type="entry name" value="GMP SYNTHASE [GLUTAMINE-HYDROLYZING]"/>
    <property type="match status" value="1"/>
</dbReference>
<proteinExistence type="predicted"/>
<dbReference type="EC" id="6.3.5.2" evidence="3"/>
<dbReference type="Gene3D" id="3.40.50.880">
    <property type="match status" value="1"/>
</dbReference>
<dbReference type="CDD" id="cd01742">
    <property type="entry name" value="GATase1_GMP_Synthase"/>
    <property type="match status" value="1"/>
</dbReference>
<dbReference type="Gene3D" id="3.40.50.620">
    <property type="entry name" value="HUPs"/>
    <property type="match status" value="1"/>
</dbReference>
<gene>
    <name evidence="13" type="ORF">MBAV_003084</name>
</gene>
<keyword evidence="6 11" id="KW-0332">GMP biosynthesis</keyword>
<dbReference type="PANTHER" id="PTHR11922">
    <property type="entry name" value="GMP SYNTHASE-RELATED"/>
    <property type="match status" value="1"/>
</dbReference>
<dbReference type="CDD" id="cd01997">
    <property type="entry name" value="GMP_synthase_C"/>
    <property type="match status" value="1"/>
</dbReference>